<feature type="compositionally biased region" description="Pro residues" evidence="2">
    <location>
        <begin position="1"/>
        <end position="16"/>
    </location>
</feature>
<dbReference type="PANTHER" id="PTHR11675:SF43">
    <property type="entry name" value="POLYPEPTIDE N-ACETYLGALACTOSAMINYLTRANSFERASE 1"/>
    <property type="match status" value="1"/>
</dbReference>
<comment type="caution">
    <text evidence="4">The sequence shown here is derived from an EMBL/GenBank/DDBJ whole genome shotgun (WGS) entry which is preliminary data.</text>
</comment>
<dbReference type="Gene3D" id="2.80.10.50">
    <property type="match status" value="1"/>
</dbReference>
<dbReference type="PANTHER" id="PTHR11675">
    <property type="entry name" value="N-ACETYLGALACTOSAMINYLTRANSFERASE"/>
    <property type="match status" value="1"/>
</dbReference>
<dbReference type="Gene3D" id="3.40.50.150">
    <property type="entry name" value="Vaccinia Virus protein VP39"/>
    <property type="match status" value="1"/>
</dbReference>
<feature type="domain" description="Glycosyltransferase 2-like" evidence="3">
    <location>
        <begin position="420"/>
        <end position="600"/>
    </location>
</feature>
<dbReference type="SUPFAM" id="SSF53335">
    <property type="entry name" value="S-adenosyl-L-methionine-dependent methyltransferases"/>
    <property type="match status" value="1"/>
</dbReference>
<reference evidence="4" key="1">
    <citation type="submission" date="2023-08" db="EMBL/GenBank/DDBJ databases">
        <authorList>
            <person name="Chen Y."/>
            <person name="Shah S."/>
            <person name="Dougan E. K."/>
            <person name="Thang M."/>
            <person name="Chan C."/>
        </authorList>
    </citation>
    <scope>NUCLEOTIDE SEQUENCE</scope>
</reference>
<dbReference type="GO" id="GO:0006493">
    <property type="term" value="P:protein O-linked glycosylation"/>
    <property type="evidence" value="ECO:0007669"/>
    <property type="project" value="TreeGrafter"/>
</dbReference>
<accession>A0AA36I2L6</accession>
<evidence type="ECO:0000313" key="4">
    <source>
        <dbReference type="EMBL" id="CAJ1379903.1"/>
    </source>
</evidence>
<evidence type="ECO:0000256" key="1">
    <source>
        <dbReference type="ARBA" id="ARBA00023157"/>
    </source>
</evidence>
<proteinExistence type="predicted"/>
<dbReference type="Proteomes" id="UP001178507">
    <property type="component" value="Unassembled WGS sequence"/>
</dbReference>
<name>A0AA36I2L6_9DINO</name>
<sequence>MPPPKAPKAPKPPKPSKPLGLKVRVGGPVHRRAQDTPEVGDAVTYAGFRETPVADILGTVFCADGGGLAALAPEDVFVDLGCGHGEVLLAANAACPRCCVVGVEMDSTACHRAQAAVAGRDIQVLQADADECFATPLEEMTSVSGLDPKRPLLAQATVVYLFLGEWANLRLRPRLLSALPLGARVISRSFSMGQWPADAEIHSKEVTYRLYKVTEAAKQMESLASSQELEDRFGLHWLQPPPGNYRPAKAELETETFSPGRRRQPFGPNAMARWFLLLAALFLHGCDEAQSYEQLQALQRLRRCDAQAEVAPAPRWADNTVRAKSTEPAMKSKLQVLENASEEHQHGRLGASRDGSPRLSVTPLPARGLSEKETVESHRGFSFSSRASEATDIDRTQEDVRSDFCKARHETYPCTLPRASIIMVFHNEHMPTLLRSVHSVLNLSPAALLEEVLLLDDASRPEPEKFSQRQWQRLQGELEAHLQELPKVALVRLKARRGLMKARMEGIWRARGEIIVCLDSHVEATPGWLEPLLWRVAEDRTRLVVPSIDGIDTEDFSYAVFGLGLVSFNWLLNQKPRERPEGEDSMAPSSVMCGGLFAADRSWFLHLGGYDPELQIYGGEEMEIGFSAWQCGGSVMHEPCSHVGHVWRSHRYWSQQVYEIDTNEVVRNRLRVAEVWMDEYKALVHLAGPRLLRDRTIGDVTTRKALRERLGCKTFDWYLDNVATEIYAPRLSPVDAGTGSLRSINNQACVDTRMQDMKGAPMGAAPCQNSFGNQEVRIETGGLVRLPFTGFCMVPAKDCGKVKEEFARCQTVQTSCDAGSGHWQWSVPVSSRQGIGRLMWGPLCLELVNHNFVSFDLGLSPCRSSNAEEQLWLWDDLRSQQEL</sequence>
<gene>
    <name evidence="4" type="ORF">EVOR1521_LOCUS7997</name>
</gene>
<dbReference type="InterPro" id="IPR035992">
    <property type="entry name" value="Ricin_B-like_lectins"/>
</dbReference>
<dbReference type="InterPro" id="IPR001173">
    <property type="entry name" value="Glyco_trans_2-like"/>
</dbReference>
<feature type="region of interest" description="Disordered" evidence="2">
    <location>
        <begin position="339"/>
        <end position="394"/>
    </location>
</feature>
<dbReference type="Gene3D" id="3.90.550.10">
    <property type="entry name" value="Spore Coat Polysaccharide Biosynthesis Protein SpsA, Chain A"/>
    <property type="match status" value="1"/>
</dbReference>
<dbReference type="InterPro" id="IPR029063">
    <property type="entry name" value="SAM-dependent_MTases_sf"/>
</dbReference>
<dbReference type="InterPro" id="IPR029044">
    <property type="entry name" value="Nucleotide-diphossugar_trans"/>
</dbReference>
<keyword evidence="1" id="KW-1015">Disulfide bond</keyword>
<feature type="region of interest" description="Disordered" evidence="2">
    <location>
        <begin position="1"/>
        <end position="21"/>
    </location>
</feature>
<feature type="compositionally biased region" description="Basic and acidic residues" evidence="2">
    <location>
        <begin position="369"/>
        <end position="379"/>
    </location>
</feature>
<evidence type="ECO:0000256" key="2">
    <source>
        <dbReference type="SAM" id="MobiDB-lite"/>
    </source>
</evidence>
<dbReference type="SUPFAM" id="SSF53448">
    <property type="entry name" value="Nucleotide-diphospho-sugar transferases"/>
    <property type="match status" value="1"/>
</dbReference>
<keyword evidence="5" id="KW-1185">Reference proteome</keyword>
<evidence type="ECO:0000259" key="3">
    <source>
        <dbReference type="Pfam" id="PF00535"/>
    </source>
</evidence>
<dbReference type="EMBL" id="CAUJNA010000668">
    <property type="protein sequence ID" value="CAJ1379903.1"/>
    <property type="molecule type" value="Genomic_DNA"/>
</dbReference>
<dbReference type="AlphaFoldDB" id="A0AA36I2L6"/>
<dbReference type="CDD" id="cd02440">
    <property type="entry name" value="AdoMet_MTases"/>
    <property type="match status" value="1"/>
</dbReference>
<dbReference type="PROSITE" id="PS50231">
    <property type="entry name" value="RICIN_B_LECTIN"/>
    <property type="match status" value="1"/>
</dbReference>
<dbReference type="GO" id="GO:0005794">
    <property type="term" value="C:Golgi apparatus"/>
    <property type="evidence" value="ECO:0007669"/>
    <property type="project" value="TreeGrafter"/>
</dbReference>
<dbReference type="SUPFAM" id="SSF50370">
    <property type="entry name" value="Ricin B-like lectins"/>
    <property type="match status" value="1"/>
</dbReference>
<protein>
    <recommendedName>
        <fullName evidence="3">Glycosyltransferase 2-like domain-containing protein</fullName>
    </recommendedName>
</protein>
<dbReference type="GO" id="GO:0004653">
    <property type="term" value="F:polypeptide N-acetylgalactosaminyltransferase activity"/>
    <property type="evidence" value="ECO:0007669"/>
    <property type="project" value="TreeGrafter"/>
</dbReference>
<organism evidence="4 5">
    <name type="scientific">Effrenium voratum</name>
    <dbReference type="NCBI Taxonomy" id="2562239"/>
    <lineage>
        <taxon>Eukaryota</taxon>
        <taxon>Sar</taxon>
        <taxon>Alveolata</taxon>
        <taxon>Dinophyceae</taxon>
        <taxon>Suessiales</taxon>
        <taxon>Symbiodiniaceae</taxon>
        <taxon>Effrenium</taxon>
    </lineage>
</organism>
<evidence type="ECO:0000313" key="5">
    <source>
        <dbReference type="Proteomes" id="UP001178507"/>
    </source>
</evidence>
<dbReference type="Pfam" id="PF00535">
    <property type="entry name" value="Glycos_transf_2"/>
    <property type="match status" value="1"/>
</dbReference>